<protein>
    <recommendedName>
        <fullName evidence="4">DUF5671 domain-containing protein</fullName>
    </recommendedName>
</protein>
<dbReference type="EMBL" id="LBPY01000001">
    <property type="protein sequence ID" value="KKP66927.1"/>
    <property type="molecule type" value="Genomic_DNA"/>
</dbReference>
<sequence length="372" mass="43083">MINQQLLDFIKQQLLKGVDKETITKELLGSGWLEQDINEGFNAINTQMQAPQKTPMPSVVSINTKEKLIIEKKSFVQKINLFNIFMAIVMLSFIITSSYIISEVVFNLNNSFAYSLHDLYRIVHSFNGIFFTIGLICFILYLIIFIRFKFKKDSINIIKARKNFIWSIVLLIMLVLEYLIPTLFLNYAYKPVIYLYPTQTKNVKVELDYKGKLIADYPAYDYSQKGWAVTAYPDGKIINGDGKEYSYLFWEGESSTPINYDLSTGFVVKGEDTVSFLQETLSKIGLTPKEYNEFIVYWYPKMKDNKYNLIHFADKQYTDTAPLTITPGPDSMLRVFMVFKQLNRGIEVKPQEIKSFNRTGFSVIEWGGTELK</sequence>
<evidence type="ECO:0000313" key="2">
    <source>
        <dbReference type="EMBL" id="KKP66927.1"/>
    </source>
</evidence>
<reference evidence="2 3" key="1">
    <citation type="journal article" date="2015" name="Nature">
        <title>rRNA introns, odd ribosomes, and small enigmatic genomes across a large radiation of phyla.</title>
        <authorList>
            <person name="Brown C.T."/>
            <person name="Hug L.A."/>
            <person name="Thomas B.C."/>
            <person name="Sharon I."/>
            <person name="Castelle C.J."/>
            <person name="Singh A."/>
            <person name="Wilkins M.J."/>
            <person name="Williams K.H."/>
            <person name="Banfield J.F."/>
        </authorList>
    </citation>
    <scope>NUCLEOTIDE SEQUENCE [LARGE SCALE GENOMIC DNA]</scope>
</reference>
<keyword evidence="1" id="KW-1133">Transmembrane helix</keyword>
<keyword evidence="1" id="KW-0472">Membrane</keyword>
<evidence type="ECO:0000313" key="3">
    <source>
        <dbReference type="Proteomes" id="UP000034952"/>
    </source>
</evidence>
<organism evidence="2 3">
    <name type="scientific">Candidatus Nomurabacteria bacterium GW2011_GWE1_35_16</name>
    <dbReference type="NCBI Taxonomy" id="1618761"/>
    <lineage>
        <taxon>Bacteria</taxon>
        <taxon>Candidatus Nomuraibacteriota</taxon>
    </lineage>
</organism>
<feature type="transmembrane region" description="Helical" evidence="1">
    <location>
        <begin position="81"/>
        <end position="102"/>
    </location>
</feature>
<comment type="caution">
    <text evidence="2">The sequence shown here is derived from an EMBL/GenBank/DDBJ whole genome shotgun (WGS) entry which is preliminary data.</text>
</comment>
<dbReference type="AlphaFoldDB" id="A0A0G0EHX4"/>
<feature type="transmembrane region" description="Helical" evidence="1">
    <location>
        <begin position="164"/>
        <end position="189"/>
    </location>
</feature>
<evidence type="ECO:0008006" key="4">
    <source>
        <dbReference type="Google" id="ProtNLM"/>
    </source>
</evidence>
<accession>A0A0G0EHX4</accession>
<proteinExistence type="predicted"/>
<gene>
    <name evidence="2" type="ORF">UR64_C0001G0006</name>
</gene>
<dbReference type="PATRIC" id="fig|1618761.3.peg.7"/>
<name>A0A0G0EHX4_9BACT</name>
<dbReference type="Proteomes" id="UP000034952">
    <property type="component" value="Unassembled WGS sequence"/>
</dbReference>
<keyword evidence="1" id="KW-0812">Transmembrane</keyword>
<feature type="transmembrane region" description="Helical" evidence="1">
    <location>
        <begin position="122"/>
        <end position="144"/>
    </location>
</feature>
<evidence type="ECO:0000256" key="1">
    <source>
        <dbReference type="SAM" id="Phobius"/>
    </source>
</evidence>